<name>A0A917CXB0_9BACL</name>
<dbReference type="PANTHER" id="PTHR48100">
    <property type="entry name" value="BROAD-SPECIFICITY PHOSPHATASE YOR283W-RELATED"/>
    <property type="match status" value="1"/>
</dbReference>
<dbReference type="EMBL" id="BMGR01000005">
    <property type="protein sequence ID" value="GGG02204.1"/>
    <property type="molecule type" value="Genomic_DNA"/>
</dbReference>
<dbReference type="GO" id="GO:0005737">
    <property type="term" value="C:cytoplasm"/>
    <property type="evidence" value="ECO:0007669"/>
    <property type="project" value="TreeGrafter"/>
</dbReference>
<dbReference type="SUPFAM" id="SSF53254">
    <property type="entry name" value="Phosphoglycerate mutase-like"/>
    <property type="match status" value="1"/>
</dbReference>
<dbReference type="AlphaFoldDB" id="A0A917CXB0"/>
<dbReference type="InterPro" id="IPR029033">
    <property type="entry name" value="His_PPase_superfam"/>
</dbReference>
<dbReference type="Pfam" id="PF00300">
    <property type="entry name" value="His_Phos_1"/>
    <property type="match status" value="1"/>
</dbReference>
<dbReference type="PANTHER" id="PTHR48100:SF1">
    <property type="entry name" value="HISTIDINE PHOSPHATASE FAMILY PROTEIN-RELATED"/>
    <property type="match status" value="1"/>
</dbReference>
<dbReference type="GO" id="GO:0016791">
    <property type="term" value="F:phosphatase activity"/>
    <property type="evidence" value="ECO:0007669"/>
    <property type="project" value="TreeGrafter"/>
</dbReference>
<organism evidence="1 2">
    <name type="scientific">Paenibacillus abyssi</name>
    <dbReference type="NCBI Taxonomy" id="1340531"/>
    <lineage>
        <taxon>Bacteria</taxon>
        <taxon>Bacillati</taxon>
        <taxon>Bacillota</taxon>
        <taxon>Bacilli</taxon>
        <taxon>Bacillales</taxon>
        <taxon>Paenibacillaceae</taxon>
        <taxon>Paenibacillus</taxon>
    </lineage>
</organism>
<dbReference type="Gene3D" id="3.40.50.1240">
    <property type="entry name" value="Phosphoglycerate mutase-like"/>
    <property type="match status" value="1"/>
</dbReference>
<sequence length="187" mass="21721">MEIIFVRHGHGEHLNDYPNRLNTLHPGLTEYGRFQVNQLRDQLSFDTDDLVLVSPTKRTIETAIMLKDDLDFIITPLVGPRMFPQNRELPFLVCDHIYSMTEIANLYKGAEILDFGLDCWGEGINRIKQELFEGYAKKLLDWIRDSYKKVFIISHDGTITNYRILLGEKGLTRKDFLGEANVYKINL</sequence>
<dbReference type="InterPro" id="IPR013078">
    <property type="entry name" value="His_Pase_superF_clade-1"/>
</dbReference>
<dbReference type="CDD" id="cd07067">
    <property type="entry name" value="HP_PGM_like"/>
    <property type="match status" value="1"/>
</dbReference>
<dbReference type="RefSeq" id="WP_188530837.1">
    <property type="nucleotide sequence ID" value="NZ_BMGR01000005.1"/>
</dbReference>
<proteinExistence type="predicted"/>
<evidence type="ECO:0000313" key="2">
    <source>
        <dbReference type="Proteomes" id="UP000644756"/>
    </source>
</evidence>
<reference evidence="1" key="1">
    <citation type="journal article" date="2014" name="Int. J. Syst. Evol. Microbiol.">
        <title>Complete genome sequence of Corynebacterium casei LMG S-19264T (=DSM 44701T), isolated from a smear-ripened cheese.</title>
        <authorList>
            <consortium name="US DOE Joint Genome Institute (JGI-PGF)"/>
            <person name="Walter F."/>
            <person name="Albersmeier A."/>
            <person name="Kalinowski J."/>
            <person name="Ruckert C."/>
        </authorList>
    </citation>
    <scope>NUCLEOTIDE SEQUENCE</scope>
    <source>
        <strain evidence="1">CGMCC 1.12987</strain>
    </source>
</reference>
<dbReference type="Proteomes" id="UP000644756">
    <property type="component" value="Unassembled WGS sequence"/>
</dbReference>
<accession>A0A917CXB0</accession>
<comment type="caution">
    <text evidence="1">The sequence shown here is derived from an EMBL/GenBank/DDBJ whole genome shotgun (WGS) entry which is preliminary data.</text>
</comment>
<keyword evidence="2" id="KW-1185">Reference proteome</keyword>
<protein>
    <submittedName>
        <fullName evidence="1">Histidine phosphatase family protein</fullName>
    </submittedName>
</protein>
<reference evidence="1" key="2">
    <citation type="submission" date="2020-09" db="EMBL/GenBank/DDBJ databases">
        <authorList>
            <person name="Sun Q."/>
            <person name="Zhou Y."/>
        </authorList>
    </citation>
    <scope>NUCLEOTIDE SEQUENCE</scope>
    <source>
        <strain evidence="1">CGMCC 1.12987</strain>
    </source>
</reference>
<dbReference type="InterPro" id="IPR050275">
    <property type="entry name" value="PGM_Phosphatase"/>
</dbReference>
<dbReference type="SMART" id="SM00855">
    <property type="entry name" value="PGAM"/>
    <property type="match status" value="1"/>
</dbReference>
<evidence type="ECO:0000313" key="1">
    <source>
        <dbReference type="EMBL" id="GGG02204.1"/>
    </source>
</evidence>
<gene>
    <name evidence="1" type="ORF">GCM10010916_19240</name>
</gene>